<keyword evidence="2" id="KW-0479">Metal-binding</keyword>
<dbReference type="GO" id="GO:0006508">
    <property type="term" value="P:proteolysis"/>
    <property type="evidence" value="ECO:0007669"/>
    <property type="project" value="UniProtKB-KW"/>
</dbReference>
<evidence type="ECO:0000256" key="1">
    <source>
        <dbReference type="ARBA" id="ARBA00022670"/>
    </source>
</evidence>
<dbReference type="GO" id="GO:0008235">
    <property type="term" value="F:metalloexopeptidase activity"/>
    <property type="evidence" value="ECO:0007669"/>
    <property type="project" value="UniProtKB-ARBA"/>
</dbReference>
<dbReference type="InterPro" id="IPR029149">
    <property type="entry name" value="Creatin/AminoP/Spt16_N"/>
</dbReference>
<dbReference type="Gene3D" id="3.90.230.10">
    <property type="entry name" value="Creatinase/methionine aminopeptidase superfamily"/>
    <property type="match status" value="1"/>
</dbReference>
<dbReference type="RefSeq" id="WP_025803066.1">
    <property type="nucleotide sequence ID" value="NZ_CP053842.1"/>
</dbReference>
<dbReference type="GO" id="GO:0046872">
    <property type="term" value="F:metal ion binding"/>
    <property type="evidence" value="ECO:0007669"/>
    <property type="project" value="UniProtKB-KW"/>
</dbReference>
<dbReference type="InterPro" id="IPR050659">
    <property type="entry name" value="Peptidase_M24B"/>
</dbReference>
<proteinExistence type="predicted"/>
<evidence type="ECO:0000259" key="6">
    <source>
        <dbReference type="Pfam" id="PF01321"/>
    </source>
</evidence>
<reference evidence="7 8" key="1">
    <citation type="submission" date="2020-10" db="EMBL/GenBank/DDBJ databases">
        <title>Campylobacter and Helicobacter PacBio genomes.</title>
        <authorList>
            <person name="Lane C."/>
        </authorList>
    </citation>
    <scope>NUCLEOTIDE SEQUENCE [LARGE SCALE GENOMIC DNA]</scope>
    <source>
        <strain evidence="7 8">2016D-0077</strain>
    </source>
</reference>
<dbReference type="InterPro" id="IPR036005">
    <property type="entry name" value="Creatinase/aminopeptidase-like"/>
</dbReference>
<protein>
    <submittedName>
        <fullName evidence="7">Aminopeptidase P family protein</fullName>
    </submittedName>
</protein>
<dbReference type="InterPro" id="IPR001131">
    <property type="entry name" value="Peptidase_M24B_aminopep-P_CS"/>
</dbReference>
<dbReference type="GO" id="GO:0004177">
    <property type="term" value="F:aminopeptidase activity"/>
    <property type="evidence" value="ECO:0007669"/>
    <property type="project" value="UniProtKB-KW"/>
</dbReference>
<dbReference type="SUPFAM" id="SSF53092">
    <property type="entry name" value="Creatinase/prolidase N-terminal domain"/>
    <property type="match status" value="1"/>
</dbReference>
<feature type="domain" description="Peptidase M24" evidence="5">
    <location>
        <begin position="120"/>
        <end position="334"/>
    </location>
</feature>
<accession>A0A7M1LFX4</accession>
<evidence type="ECO:0000256" key="2">
    <source>
        <dbReference type="ARBA" id="ARBA00022723"/>
    </source>
</evidence>
<dbReference type="Pfam" id="PF00557">
    <property type="entry name" value="Peptidase_M24"/>
    <property type="match status" value="1"/>
</dbReference>
<dbReference type="InterPro" id="IPR000587">
    <property type="entry name" value="Creatinase_N"/>
</dbReference>
<keyword evidence="4" id="KW-0482">Metalloprotease</keyword>
<evidence type="ECO:0000313" key="7">
    <source>
        <dbReference type="EMBL" id="QOQ87502.1"/>
    </source>
</evidence>
<evidence type="ECO:0000256" key="4">
    <source>
        <dbReference type="ARBA" id="ARBA00023049"/>
    </source>
</evidence>
<gene>
    <name evidence="7" type="ORF">IMC76_01390</name>
</gene>
<keyword evidence="3" id="KW-0378">Hydrolase</keyword>
<organism evidence="7 8">
    <name type="scientific">Campylobacter corcagiensis</name>
    <dbReference type="NCBI Taxonomy" id="1448857"/>
    <lineage>
        <taxon>Bacteria</taxon>
        <taxon>Pseudomonadati</taxon>
        <taxon>Campylobacterota</taxon>
        <taxon>Epsilonproteobacteria</taxon>
        <taxon>Campylobacterales</taxon>
        <taxon>Campylobacteraceae</taxon>
        <taxon>Campylobacter</taxon>
    </lineage>
</organism>
<feature type="domain" description="Creatinase N-terminal" evidence="6">
    <location>
        <begin position="5"/>
        <end position="88"/>
    </location>
</feature>
<evidence type="ECO:0000313" key="8">
    <source>
        <dbReference type="Proteomes" id="UP000594749"/>
    </source>
</evidence>
<dbReference type="Pfam" id="PF01321">
    <property type="entry name" value="Creatinase_N"/>
    <property type="match status" value="1"/>
</dbReference>
<dbReference type="InterPro" id="IPR000994">
    <property type="entry name" value="Pept_M24"/>
</dbReference>
<keyword evidence="7" id="KW-0031">Aminopeptidase</keyword>
<sequence>MTNNFILKNENAVFYECGYSCDNLVFLNLKGEKFLITDSRYAIEAKQSVKECEVIESSELFKEARKLIRKFSVKDIIYDPNDFSVYEFGNLAKFGYINYKKRLNFSKKKRMIKSSDELEILRSAAKFGALGFEKFSKFISENGLDLDEKELFFEAENILKDRGNLGLSFEPIVAINENGAKAHALPSDKKLKNGDLLLFDAGVKFKRHCSDRTRTAIFDNGLNFTKDQNFTGKKAEIYEIVKEAQNLAIKVVKPGVMACEIDAVARDFIKKAGYEKEFFHSTGHGVGLDIHELPNINQRDKTILEKGMVFSIEPGIYIEGEFGVRIEDVVAVSENGCEIL</sequence>
<dbReference type="PROSITE" id="PS00491">
    <property type="entry name" value="PROLINE_PEPTIDASE"/>
    <property type="match status" value="1"/>
</dbReference>
<dbReference type="SUPFAM" id="SSF55920">
    <property type="entry name" value="Creatinase/aminopeptidase"/>
    <property type="match status" value="1"/>
</dbReference>
<dbReference type="CDD" id="cd01092">
    <property type="entry name" value="APP-like"/>
    <property type="match status" value="1"/>
</dbReference>
<keyword evidence="1" id="KW-0645">Protease</keyword>
<dbReference type="Proteomes" id="UP000594749">
    <property type="component" value="Chromosome"/>
</dbReference>
<dbReference type="PRINTS" id="PR00599">
    <property type="entry name" value="MAPEPTIDASE"/>
</dbReference>
<dbReference type="PANTHER" id="PTHR46112:SF3">
    <property type="entry name" value="AMINOPEPTIDASE YPDF"/>
    <property type="match status" value="1"/>
</dbReference>
<dbReference type="Gene3D" id="3.40.350.10">
    <property type="entry name" value="Creatinase/prolidase N-terminal domain"/>
    <property type="match status" value="1"/>
</dbReference>
<dbReference type="InterPro" id="IPR001714">
    <property type="entry name" value="Pept_M24_MAP"/>
</dbReference>
<dbReference type="PANTHER" id="PTHR46112">
    <property type="entry name" value="AMINOPEPTIDASE"/>
    <property type="match status" value="1"/>
</dbReference>
<evidence type="ECO:0000256" key="3">
    <source>
        <dbReference type="ARBA" id="ARBA00022801"/>
    </source>
</evidence>
<evidence type="ECO:0000259" key="5">
    <source>
        <dbReference type="Pfam" id="PF00557"/>
    </source>
</evidence>
<dbReference type="AlphaFoldDB" id="A0A7M1LFX4"/>
<dbReference type="OrthoDB" id="9806388at2"/>
<name>A0A7M1LFX4_9BACT</name>
<keyword evidence="8" id="KW-1185">Reference proteome</keyword>
<dbReference type="EMBL" id="CP063078">
    <property type="protein sequence ID" value="QOQ87502.1"/>
    <property type="molecule type" value="Genomic_DNA"/>
</dbReference>